<feature type="region of interest" description="Disordered" evidence="1">
    <location>
        <begin position="716"/>
        <end position="742"/>
    </location>
</feature>
<feature type="compositionally biased region" description="Polar residues" evidence="1">
    <location>
        <begin position="1"/>
        <end position="18"/>
    </location>
</feature>
<feature type="region of interest" description="Disordered" evidence="1">
    <location>
        <begin position="496"/>
        <end position="536"/>
    </location>
</feature>
<dbReference type="KEGG" id="pgu:PGUG_02415"/>
<dbReference type="InParanoid" id="A5DGL4"/>
<dbReference type="STRING" id="294746.A5DGL4"/>
<dbReference type="EMBL" id="CH408157">
    <property type="protein sequence ID" value="EDK38317.2"/>
    <property type="molecule type" value="Genomic_DNA"/>
</dbReference>
<feature type="compositionally biased region" description="Polar residues" evidence="1">
    <location>
        <begin position="412"/>
        <end position="432"/>
    </location>
</feature>
<feature type="compositionally biased region" description="Low complexity" evidence="1">
    <location>
        <begin position="381"/>
        <end position="393"/>
    </location>
</feature>
<dbReference type="SUPFAM" id="SSF117281">
    <property type="entry name" value="Kelch motif"/>
    <property type="match status" value="1"/>
</dbReference>
<dbReference type="RefSeq" id="XP_001484686.2">
    <property type="nucleotide sequence ID" value="XM_001484636.1"/>
</dbReference>
<dbReference type="OMA" id="RCCHHTA"/>
<dbReference type="InterPro" id="IPR015915">
    <property type="entry name" value="Kelch-typ_b-propeller"/>
</dbReference>
<protein>
    <submittedName>
        <fullName evidence="2">Uncharacterized protein</fullName>
    </submittedName>
</protein>
<feature type="compositionally biased region" description="Low complexity" evidence="1">
    <location>
        <begin position="716"/>
        <end position="727"/>
    </location>
</feature>
<reference evidence="2 3" key="1">
    <citation type="journal article" date="2009" name="Nature">
        <title>Evolution of pathogenicity and sexual reproduction in eight Candida genomes.</title>
        <authorList>
            <person name="Butler G."/>
            <person name="Rasmussen M.D."/>
            <person name="Lin M.F."/>
            <person name="Santos M.A."/>
            <person name="Sakthikumar S."/>
            <person name="Munro C.A."/>
            <person name="Rheinbay E."/>
            <person name="Grabherr M."/>
            <person name="Forche A."/>
            <person name="Reedy J.L."/>
            <person name="Agrafioti I."/>
            <person name="Arnaud M.B."/>
            <person name="Bates S."/>
            <person name="Brown A.J."/>
            <person name="Brunke S."/>
            <person name="Costanzo M.C."/>
            <person name="Fitzpatrick D.A."/>
            <person name="de Groot P.W."/>
            <person name="Harris D."/>
            <person name="Hoyer L.L."/>
            <person name="Hube B."/>
            <person name="Klis F.M."/>
            <person name="Kodira C."/>
            <person name="Lennard N."/>
            <person name="Logue M.E."/>
            <person name="Martin R."/>
            <person name="Neiman A.M."/>
            <person name="Nikolaou E."/>
            <person name="Quail M.A."/>
            <person name="Quinn J."/>
            <person name="Santos M.C."/>
            <person name="Schmitzberger F.F."/>
            <person name="Sherlock G."/>
            <person name="Shah P."/>
            <person name="Silverstein K.A."/>
            <person name="Skrzypek M.S."/>
            <person name="Soll D."/>
            <person name="Staggs R."/>
            <person name="Stansfield I."/>
            <person name="Stumpf M.P."/>
            <person name="Sudbery P.E."/>
            <person name="Srikantha T."/>
            <person name="Zeng Q."/>
            <person name="Berman J."/>
            <person name="Berriman M."/>
            <person name="Heitman J."/>
            <person name="Gow N.A."/>
            <person name="Lorenz M.C."/>
            <person name="Birren B.W."/>
            <person name="Kellis M."/>
            <person name="Cuomo C.A."/>
        </authorList>
    </citation>
    <scope>NUCLEOTIDE SEQUENCE [LARGE SCALE GENOMIC DNA]</scope>
    <source>
        <strain evidence="3">ATCC 6260 / CBS 566 / DSM 6381 / JCM 1539 / NBRC 10279 / NRRL Y-324</strain>
    </source>
</reference>
<evidence type="ECO:0000313" key="2">
    <source>
        <dbReference type="EMBL" id="EDK38317.2"/>
    </source>
</evidence>
<sequence length="981" mass="109392">MDIDSVGNSEQESSQGGKTTMYAFNRDTSTLGPISETDDPSISGFPSTVDGANISIQPSISAQEAFFTENQRGWMHGVEPPTTIFKYNRSDSSTLDDRRHVYGSEQTIFTPTGRLGPVEHSTIRNKTSELPKIDPKSDECPEKVKYEAPNGGFSGYYSMPQQAINAPHRFRQDIEKRRLLTDIPNCCYHNNGTVNGISYIFGGLAASKYNDFSHLNIPNNVDPSKISIYFPYELPPFVSRDLLTSPYMVQNPHLIQFNASRNTITYLDSMSTTNVPWRLNGTASCLISPRHIFFFGGYEIEVESTEYIQSVDRWIVRKKLIMNDFGYIFDSLTLKFTKIRLDSKNRHDIIRGRVGCGITANIYEPVESEVDIPVRIPSPPVFTDTSSDTDVSTNSMSPEGPKHPNIKVLTGSALQSSTSEDSRQSAKTNSIITEKETKKDSAPNSAVSPSHGMAALKMGNILEKSTKIFHLSHSRKASGNLSTGLNSHLTNTYSQEMSRVRSNSHGSSRPTSPILKAQNSHATTKNSLAPSLSNDQKYASSVETDVKFIPTATPEHVDSFRFGGHKNSQASNHSHPSRSNTQTSKSESGAELNSIASSDTSPSSNLLFEDSVIKSGIVSVSVFIFGGFKCVLEDGIGKFQATNDLLKIDIGSKDNHESIQFMEEALIYSYGDEGDTKKAAHSADWPSARGYFAFSLIEHHRSFVDNCKWDLYEGSSSSTFDDLSNSNRARSPESDRYKSNNATMQRKFKSPQTFFNGRALLIQGGINEKHESFSDLYLFVFDTGKWTSVTTYVHEYFDSDKEPHMAKCKESENPLPSLVEAELRACHHTALYYKNEDRDYLFFAGGITSDCLKGPKTPSNGKFDVANYAKFSLFSENSYLLRMMVLNLQTQTWQFLRYYHGDICTTNKTFGQMVADRPWWKNTRICFAGGSAYMNEKSVNLCHGLAYPAPDSEEKWDAIKNDLPMGYALWGAHVSFTFPSL</sequence>
<evidence type="ECO:0000313" key="3">
    <source>
        <dbReference type="Proteomes" id="UP000001997"/>
    </source>
</evidence>
<gene>
    <name evidence="2" type="ORF">PGUG_02415</name>
</gene>
<dbReference type="VEuPathDB" id="FungiDB:PGUG_02415"/>
<dbReference type="AlphaFoldDB" id="A5DGL4"/>
<accession>A5DGL4</accession>
<feature type="region of interest" description="Disordered" evidence="1">
    <location>
        <begin position="558"/>
        <end position="602"/>
    </location>
</feature>
<dbReference type="HOGENOM" id="CLU_282842_0_0_1"/>
<dbReference type="eggNOG" id="ENOG502QV98">
    <property type="taxonomic scope" value="Eukaryota"/>
</dbReference>
<dbReference type="OrthoDB" id="10251809at2759"/>
<dbReference type="Proteomes" id="UP000001997">
    <property type="component" value="Unassembled WGS sequence"/>
</dbReference>
<organism evidence="2 3">
    <name type="scientific">Meyerozyma guilliermondii (strain ATCC 6260 / CBS 566 / DSM 6381 / JCM 1539 / NBRC 10279 / NRRL Y-324)</name>
    <name type="common">Yeast</name>
    <name type="synonym">Candida guilliermondii</name>
    <dbReference type="NCBI Taxonomy" id="294746"/>
    <lineage>
        <taxon>Eukaryota</taxon>
        <taxon>Fungi</taxon>
        <taxon>Dikarya</taxon>
        <taxon>Ascomycota</taxon>
        <taxon>Saccharomycotina</taxon>
        <taxon>Pichiomycetes</taxon>
        <taxon>Debaryomycetaceae</taxon>
        <taxon>Meyerozyma</taxon>
    </lineage>
</organism>
<feature type="region of interest" description="Disordered" evidence="1">
    <location>
        <begin position="375"/>
        <end position="450"/>
    </location>
</feature>
<feature type="compositionally biased region" description="Polar residues" evidence="1">
    <location>
        <begin position="566"/>
        <end position="587"/>
    </location>
</feature>
<keyword evidence="3" id="KW-1185">Reference proteome</keyword>
<dbReference type="GeneID" id="5126719"/>
<feature type="region of interest" description="Disordered" evidence="1">
    <location>
        <begin position="1"/>
        <end position="49"/>
    </location>
</feature>
<dbReference type="Gene3D" id="2.120.10.80">
    <property type="entry name" value="Kelch-type beta propeller"/>
    <property type="match status" value="1"/>
</dbReference>
<proteinExistence type="predicted"/>
<name>A5DGL4_PICGU</name>
<evidence type="ECO:0000256" key="1">
    <source>
        <dbReference type="SAM" id="MobiDB-lite"/>
    </source>
</evidence>